<dbReference type="SUPFAM" id="SSF53756">
    <property type="entry name" value="UDP-Glycosyltransferase/glycogen phosphorylase"/>
    <property type="match status" value="1"/>
</dbReference>
<organism evidence="7 8">
    <name type="scientific">Paraeggerthella hongkongensis</name>
    <dbReference type="NCBI Taxonomy" id="230658"/>
    <lineage>
        <taxon>Bacteria</taxon>
        <taxon>Bacillati</taxon>
        <taxon>Actinomycetota</taxon>
        <taxon>Coriobacteriia</taxon>
        <taxon>Eggerthellales</taxon>
        <taxon>Eggerthellaceae</taxon>
        <taxon>Paraeggerthella</taxon>
    </lineage>
</organism>
<keyword evidence="3" id="KW-1003">Cell membrane</keyword>
<accession>A0A3N0B1F4</accession>
<dbReference type="AlphaFoldDB" id="A0A3N0B1F4"/>
<evidence type="ECO:0000313" key="7">
    <source>
        <dbReference type="EMBL" id="RNL40436.1"/>
    </source>
</evidence>
<gene>
    <name evidence="7" type="ORF">DMP08_10330</name>
</gene>
<evidence type="ECO:0000256" key="2">
    <source>
        <dbReference type="ARBA" id="ARBA00010488"/>
    </source>
</evidence>
<name>A0A3N0B1F4_9ACTN</name>
<dbReference type="Gene3D" id="3.40.50.12580">
    <property type="match status" value="1"/>
</dbReference>
<proteinExistence type="inferred from homology"/>
<keyword evidence="4 7" id="KW-0808">Transferase</keyword>
<dbReference type="Pfam" id="PF04464">
    <property type="entry name" value="Glyphos_transf"/>
    <property type="match status" value="1"/>
</dbReference>
<comment type="subcellular location">
    <subcellularLocation>
        <location evidence="1">Cell membrane</location>
        <topology evidence="1">Peripheral membrane protein</topology>
    </subcellularLocation>
</comment>
<evidence type="ECO:0000256" key="4">
    <source>
        <dbReference type="ARBA" id="ARBA00022679"/>
    </source>
</evidence>
<dbReference type="InterPro" id="IPR043149">
    <property type="entry name" value="TagF_N"/>
</dbReference>
<dbReference type="GO" id="GO:0047355">
    <property type="term" value="F:CDP-glycerol glycerophosphotransferase activity"/>
    <property type="evidence" value="ECO:0007669"/>
    <property type="project" value="InterPro"/>
</dbReference>
<evidence type="ECO:0000256" key="1">
    <source>
        <dbReference type="ARBA" id="ARBA00004202"/>
    </source>
</evidence>
<keyword evidence="5" id="KW-0777">Teichoic acid biosynthesis</keyword>
<sequence>MAVVAIARFFINALYLVCRVFPRRDEAVFVSRQANEPSYDFKEIGREFAGRGFRVMYLTRKLQKRTVVKYAFHAMREIYHLARCRICFVDRYDPVISLLDFRCELQLRSCAVKPGVYCEFPVEPVVVQLWHAFGAFKCFGFQSHDTAEGHTAKAMELYRIHRNYSWVLCSGEGCRQAFAQAFNCPIERVVPLLRPGYDEFARLRAMRSLARGASEGREPLVLFAPTLRKSSESQHPFRDLAQAGDWKSLTGTARIEWAFHPLEQKGVAAGTVNQALLDASIVVTDYSSIAYEAYLLGKPVVFYVPDIAEYRVSPGLNADPLKLCPLIAFTEESRLFAFLGDCLSDPALYPWDAFEAFAGSAIDECEGRAVDVLVEAAFGWLGRGRCE</sequence>
<evidence type="ECO:0000256" key="5">
    <source>
        <dbReference type="ARBA" id="ARBA00022944"/>
    </source>
</evidence>
<dbReference type="Gene3D" id="3.40.50.11820">
    <property type="match status" value="1"/>
</dbReference>
<dbReference type="InterPro" id="IPR043148">
    <property type="entry name" value="TagF_C"/>
</dbReference>
<protein>
    <submittedName>
        <fullName evidence="7">CDP-glycerol glycerophosphotransferase</fullName>
    </submittedName>
</protein>
<keyword evidence="6" id="KW-0472">Membrane</keyword>
<dbReference type="GO" id="GO:0005886">
    <property type="term" value="C:plasma membrane"/>
    <property type="evidence" value="ECO:0007669"/>
    <property type="project" value="UniProtKB-SubCell"/>
</dbReference>
<dbReference type="InterPro" id="IPR051612">
    <property type="entry name" value="Teichoic_Acid_Biosynth"/>
</dbReference>
<dbReference type="InterPro" id="IPR007554">
    <property type="entry name" value="Glycerophosphate_synth"/>
</dbReference>
<evidence type="ECO:0000256" key="6">
    <source>
        <dbReference type="ARBA" id="ARBA00023136"/>
    </source>
</evidence>
<dbReference type="GO" id="GO:0019350">
    <property type="term" value="P:teichoic acid biosynthetic process"/>
    <property type="evidence" value="ECO:0007669"/>
    <property type="project" value="UniProtKB-KW"/>
</dbReference>
<comment type="similarity">
    <text evidence="2">Belongs to the CDP-glycerol glycerophosphotransferase family.</text>
</comment>
<comment type="caution">
    <text evidence="7">The sequence shown here is derived from an EMBL/GenBank/DDBJ whole genome shotgun (WGS) entry which is preliminary data.</text>
</comment>
<evidence type="ECO:0000256" key="3">
    <source>
        <dbReference type="ARBA" id="ARBA00022475"/>
    </source>
</evidence>
<dbReference type="PANTHER" id="PTHR37316">
    <property type="entry name" value="TEICHOIC ACID GLYCEROL-PHOSPHATE PRIMASE"/>
    <property type="match status" value="1"/>
</dbReference>
<keyword evidence="8" id="KW-1185">Reference proteome</keyword>
<evidence type="ECO:0000313" key="8">
    <source>
        <dbReference type="Proteomes" id="UP000278632"/>
    </source>
</evidence>
<dbReference type="EMBL" id="QICD01000027">
    <property type="protein sequence ID" value="RNL40436.1"/>
    <property type="molecule type" value="Genomic_DNA"/>
</dbReference>
<dbReference type="OrthoDB" id="8549922at2"/>
<reference evidence="8" key="1">
    <citation type="submission" date="2018-05" db="EMBL/GenBank/DDBJ databases">
        <title>Genome Sequencing of selected type strains of the family Eggerthellaceae.</title>
        <authorList>
            <person name="Danylec N."/>
            <person name="Stoll D.A."/>
            <person name="Doetsch A."/>
            <person name="Huch M."/>
        </authorList>
    </citation>
    <scope>NUCLEOTIDE SEQUENCE [LARGE SCALE GENOMIC DNA]</scope>
    <source>
        <strain evidence="8">DSM 16106</strain>
    </source>
</reference>
<dbReference type="Proteomes" id="UP000278632">
    <property type="component" value="Unassembled WGS sequence"/>
</dbReference>
<dbReference type="PANTHER" id="PTHR37316:SF3">
    <property type="entry name" value="TEICHOIC ACID GLYCEROL-PHOSPHATE TRANSFERASE"/>
    <property type="match status" value="1"/>
</dbReference>